<evidence type="ECO:0000256" key="5">
    <source>
        <dbReference type="ARBA" id="ARBA00022840"/>
    </source>
</evidence>
<dbReference type="CDD" id="cd00293">
    <property type="entry name" value="USP-like"/>
    <property type="match status" value="1"/>
</dbReference>
<reference evidence="9" key="1">
    <citation type="submission" date="2025-08" db="UniProtKB">
        <authorList>
            <consortium name="RefSeq"/>
        </authorList>
    </citation>
    <scope>IDENTIFICATION</scope>
</reference>
<dbReference type="InterPro" id="IPR046958">
    <property type="entry name" value="RBK1/2/STUNTED"/>
</dbReference>
<dbReference type="GO" id="GO:0005524">
    <property type="term" value="F:ATP binding"/>
    <property type="evidence" value="ECO:0007669"/>
    <property type="project" value="UniProtKB-UniRule"/>
</dbReference>
<evidence type="ECO:0000256" key="2">
    <source>
        <dbReference type="ARBA" id="ARBA00022679"/>
    </source>
</evidence>
<dbReference type="SUPFAM" id="SSF52402">
    <property type="entry name" value="Adenine nucleotide alpha hydrolases-like"/>
    <property type="match status" value="1"/>
</dbReference>
<dbReference type="InterPro" id="IPR014729">
    <property type="entry name" value="Rossmann-like_a/b/a_fold"/>
</dbReference>
<sequence>MDSIDGCVLSITKILVGVSLEVHRSNELLSWAVGVAAHPNDIIVALHVLVDKDEKKLEKSNLQRAKTSVINMLANYAKICQAKQVQLEAKVRTSSSISKGLIEEALLIEANFLLVGGGCSKNSSQRKSFEITNYCFKHAPEGCLVIAIGRQGMPQNQTDMACVTCEGNNNSVSSRWTGRDGNNLVKALFPLQKPLGSKLRKDDKCSGRHCLLEITDEKGSPRGVLEECSSHSSNEINGKHHNNNNNKFMNIWSRLSTTKLLFPFFCSSNRTEDDNRFSLSKDGLRPSWKCFKYDEISRATIDFHQDNIVGKGGFAEVYKGTLNNGKNVAIKRLAKGNNAGEHKEKMFLIELGILGHVFHPNTAYLVGCCIENGLYLIFDFYPNGSLSSALHGRNPNNLEWHLRYKIALGVARGLHYLHKCCRRRIIHRDIKASNVLLGPDFEPQISDFGLAKWLPKQWTHHSVLPIEGTFGYLAPEYFMHGIVDEKTDVFAYGVLLLEIITGRKPIDSSKQSLLLWAKPLITRGKIAQMADPNLKGKYDKDQLEKLVLVASYCVRQSAVWRPTMNEVLELLMDEEDIKCTKEEDEVMQA</sequence>
<dbReference type="InterPro" id="IPR001245">
    <property type="entry name" value="Ser-Thr/Tyr_kinase_cat_dom"/>
</dbReference>
<protein>
    <submittedName>
        <fullName evidence="9">Probable receptor-like serine/threonine-protein kinase At5g57670 isoform X1</fullName>
    </submittedName>
</protein>
<dbReference type="SUPFAM" id="SSF56112">
    <property type="entry name" value="Protein kinase-like (PK-like)"/>
    <property type="match status" value="1"/>
</dbReference>
<dbReference type="Gene3D" id="1.10.510.10">
    <property type="entry name" value="Transferase(Phosphotransferase) domain 1"/>
    <property type="match status" value="1"/>
</dbReference>
<evidence type="ECO:0000256" key="1">
    <source>
        <dbReference type="ARBA" id="ARBA00022527"/>
    </source>
</evidence>
<dbReference type="GO" id="GO:0004674">
    <property type="term" value="F:protein serine/threonine kinase activity"/>
    <property type="evidence" value="ECO:0007669"/>
    <property type="project" value="UniProtKB-KW"/>
</dbReference>
<dbReference type="InterPro" id="IPR008271">
    <property type="entry name" value="Ser/Thr_kinase_AS"/>
</dbReference>
<gene>
    <name evidence="9" type="primary">LOC120278792</name>
</gene>
<keyword evidence="4" id="KW-0418">Kinase</keyword>
<evidence type="ECO:0000313" key="9">
    <source>
        <dbReference type="RefSeq" id="XP_039141458.1"/>
    </source>
</evidence>
<keyword evidence="3 6" id="KW-0547">Nucleotide-binding</keyword>
<feature type="binding site" evidence="6">
    <location>
        <position position="331"/>
    </location>
    <ligand>
        <name>ATP</name>
        <dbReference type="ChEBI" id="CHEBI:30616"/>
    </ligand>
</feature>
<dbReference type="GeneID" id="120278792"/>
<dbReference type="InterPro" id="IPR011009">
    <property type="entry name" value="Kinase-like_dom_sf"/>
</dbReference>
<name>A0AB40CN76_DIOCR</name>
<keyword evidence="5 6" id="KW-0067">ATP-binding</keyword>
<dbReference type="PROSITE" id="PS00108">
    <property type="entry name" value="PROTEIN_KINASE_ST"/>
    <property type="match status" value="1"/>
</dbReference>
<dbReference type="Gene3D" id="3.40.50.620">
    <property type="entry name" value="HUPs"/>
    <property type="match status" value="1"/>
</dbReference>
<keyword evidence="8" id="KW-1185">Reference proteome</keyword>
<keyword evidence="1" id="KW-0723">Serine/threonine-protein kinase</keyword>
<dbReference type="InterPro" id="IPR017441">
    <property type="entry name" value="Protein_kinase_ATP_BS"/>
</dbReference>
<dbReference type="FunFam" id="1.10.510.10:FF:000423">
    <property type="entry name" value="Putative receptor-like serine/threonine-protein kinase"/>
    <property type="match status" value="1"/>
</dbReference>
<evidence type="ECO:0000259" key="7">
    <source>
        <dbReference type="PROSITE" id="PS50011"/>
    </source>
</evidence>
<dbReference type="RefSeq" id="XP_039141458.1">
    <property type="nucleotide sequence ID" value="XM_039285524.1"/>
</dbReference>
<dbReference type="InterPro" id="IPR000719">
    <property type="entry name" value="Prot_kinase_dom"/>
</dbReference>
<proteinExistence type="predicted"/>
<dbReference type="AlphaFoldDB" id="A0AB40CN76"/>
<dbReference type="Pfam" id="PF07714">
    <property type="entry name" value="PK_Tyr_Ser-Thr"/>
    <property type="match status" value="1"/>
</dbReference>
<evidence type="ECO:0000313" key="8">
    <source>
        <dbReference type="Proteomes" id="UP001515500"/>
    </source>
</evidence>
<dbReference type="PROSITE" id="PS50011">
    <property type="entry name" value="PROTEIN_KINASE_DOM"/>
    <property type="match status" value="1"/>
</dbReference>
<keyword evidence="2" id="KW-0808">Transferase</keyword>
<feature type="domain" description="Protein kinase" evidence="7">
    <location>
        <begin position="303"/>
        <end position="577"/>
    </location>
</feature>
<dbReference type="PANTHER" id="PTHR47987">
    <property type="entry name" value="OS08G0249100 PROTEIN"/>
    <property type="match status" value="1"/>
</dbReference>
<dbReference type="Proteomes" id="UP001515500">
    <property type="component" value="Chromosome 16"/>
</dbReference>
<dbReference type="SMART" id="SM00220">
    <property type="entry name" value="S_TKc"/>
    <property type="match status" value="1"/>
</dbReference>
<organism evidence="8 9">
    <name type="scientific">Dioscorea cayennensis subsp. rotundata</name>
    <name type="common">White Guinea yam</name>
    <name type="synonym">Dioscorea rotundata</name>
    <dbReference type="NCBI Taxonomy" id="55577"/>
    <lineage>
        <taxon>Eukaryota</taxon>
        <taxon>Viridiplantae</taxon>
        <taxon>Streptophyta</taxon>
        <taxon>Embryophyta</taxon>
        <taxon>Tracheophyta</taxon>
        <taxon>Spermatophyta</taxon>
        <taxon>Magnoliopsida</taxon>
        <taxon>Liliopsida</taxon>
        <taxon>Dioscoreales</taxon>
        <taxon>Dioscoreaceae</taxon>
        <taxon>Dioscorea</taxon>
    </lineage>
</organism>
<accession>A0AB40CN76</accession>
<dbReference type="PANTHER" id="PTHR47987:SF3">
    <property type="entry name" value="OS08G0249100 PROTEIN"/>
    <property type="match status" value="1"/>
</dbReference>
<evidence type="ECO:0000256" key="6">
    <source>
        <dbReference type="PROSITE-ProRule" id="PRU10141"/>
    </source>
</evidence>
<dbReference type="PROSITE" id="PS00107">
    <property type="entry name" value="PROTEIN_KINASE_ATP"/>
    <property type="match status" value="1"/>
</dbReference>
<evidence type="ECO:0000256" key="3">
    <source>
        <dbReference type="ARBA" id="ARBA00022741"/>
    </source>
</evidence>
<evidence type="ECO:0000256" key="4">
    <source>
        <dbReference type="ARBA" id="ARBA00022777"/>
    </source>
</evidence>
<dbReference type="Gene3D" id="3.30.200.20">
    <property type="entry name" value="Phosphorylase Kinase, domain 1"/>
    <property type="match status" value="1"/>
</dbReference>